<feature type="binding site" evidence="17">
    <location>
        <position position="359"/>
    </location>
    <ligand>
        <name>(6S)-NADPHX</name>
        <dbReference type="ChEBI" id="CHEBI:64076"/>
    </ligand>
</feature>
<keyword evidence="9 18" id="KW-0630">Potassium</keyword>
<dbReference type="Gene3D" id="3.40.1190.20">
    <property type="match status" value="1"/>
</dbReference>
<feature type="binding site" evidence="18">
    <location>
        <position position="48"/>
    </location>
    <ligand>
        <name>K(+)</name>
        <dbReference type="ChEBI" id="CHEBI:29103"/>
    </ligand>
</feature>
<protein>
    <recommendedName>
        <fullName evidence="19">Bifunctional NAD(P)H-hydrate repair enzyme</fullName>
    </recommendedName>
    <alternativeName>
        <fullName evidence="19">Nicotinamide nucleotide repair protein</fullName>
    </alternativeName>
    <domain>
        <recommendedName>
            <fullName evidence="19">ADP-dependent (S)-NAD(P)H-hydrate dehydratase</fullName>
            <ecNumber evidence="19">4.2.1.136</ecNumber>
        </recommendedName>
        <alternativeName>
            <fullName evidence="19">ADP-dependent NAD(P)HX dehydratase</fullName>
        </alternativeName>
    </domain>
    <domain>
        <recommendedName>
            <fullName evidence="19">NAD(P)H-hydrate epimerase</fullName>
            <ecNumber evidence="19">5.1.99.6</ecNumber>
        </recommendedName>
    </domain>
</protein>
<evidence type="ECO:0000256" key="17">
    <source>
        <dbReference type="HAMAP-Rule" id="MF_01965"/>
    </source>
</evidence>
<dbReference type="PROSITE" id="PS51385">
    <property type="entry name" value="YJEF_N"/>
    <property type="match status" value="1"/>
</dbReference>
<dbReference type="GO" id="GO:0046872">
    <property type="term" value="F:metal ion binding"/>
    <property type="evidence" value="ECO:0007669"/>
    <property type="project" value="UniProtKB-UniRule"/>
</dbReference>
<dbReference type="Pfam" id="PF03853">
    <property type="entry name" value="YjeF_N"/>
    <property type="match status" value="1"/>
</dbReference>
<dbReference type="AlphaFoldDB" id="A0A4S8FB29"/>
<dbReference type="Pfam" id="PF01256">
    <property type="entry name" value="Carb_kinase"/>
    <property type="match status" value="1"/>
</dbReference>
<evidence type="ECO:0000256" key="18">
    <source>
        <dbReference type="HAMAP-Rule" id="MF_01966"/>
    </source>
</evidence>
<comment type="function">
    <text evidence="17">Catalyzes the dehydration of the S-form of NAD(P)HX at the expense of ADP, which is converted to AMP. Together with NAD(P)HX epimerase, which catalyzes the epimerization of the S- and R-forms, the enzyme allows the repair of both epimers of NAD(P)HX, a damaged form of NAD(P)H that is a result of enzymatic or heat-dependent hydration.</text>
</comment>
<dbReference type="GO" id="GO:0052855">
    <property type="term" value="F:ADP-dependent NAD(P)H-hydrate dehydratase activity"/>
    <property type="evidence" value="ECO:0007669"/>
    <property type="project" value="UniProtKB-UniRule"/>
</dbReference>
<reference evidence="22 23" key="1">
    <citation type="journal article" date="2015" name="Antonie Van Leeuwenhoek">
        <title>Lampropedia puyangensis sp. nov., isolated from symptomatic bark of Populus ? euramericana canker and emended description of Lampropedia hyalina (Ehrenberg 1832) Lee et al. 2004.</title>
        <authorList>
            <person name="Li Y."/>
            <person name="Wang T."/>
            <person name="Piao C.G."/>
            <person name="Wang L.F."/>
            <person name="Tian G.Z."/>
            <person name="Zhu T.H."/>
            <person name="Guo M.W."/>
        </authorList>
    </citation>
    <scope>NUCLEOTIDE SEQUENCE [LARGE SCALE GENOMIC DNA]</scope>
    <source>
        <strain evidence="22 23">2-bin</strain>
    </source>
</reference>
<keyword evidence="13" id="KW-0511">Multifunctional enzyme</keyword>
<keyword evidence="8 17" id="KW-0521">NADP</keyword>
<dbReference type="InterPro" id="IPR004443">
    <property type="entry name" value="YjeF_N_dom"/>
</dbReference>
<evidence type="ECO:0000256" key="2">
    <source>
        <dbReference type="ARBA" id="ARBA00000909"/>
    </source>
</evidence>
<dbReference type="InterPro" id="IPR000631">
    <property type="entry name" value="CARKD"/>
</dbReference>
<dbReference type="PANTHER" id="PTHR12592">
    <property type="entry name" value="ATP-DEPENDENT (S)-NAD(P)H-HYDRATE DEHYDRATASE FAMILY MEMBER"/>
    <property type="match status" value="1"/>
</dbReference>
<comment type="similarity">
    <text evidence="17">Belongs to the NnrD/CARKD family.</text>
</comment>
<dbReference type="CDD" id="cd01171">
    <property type="entry name" value="YXKO-related"/>
    <property type="match status" value="1"/>
</dbReference>
<dbReference type="GO" id="GO:0110051">
    <property type="term" value="P:metabolite repair"/>
    <property type="evidence" value="ECO:0007669"/>
    <property type="project" value="TreeGrafter"/>
</dbReference>
<comment type="caution">
    <text evidence="18">Lacks conserved residue(s) required for the propagation of feature annotation.</text>
</comment>
<dbReference type="GO" id="GO:0005524">
    <property type="term" value="F:ATP binding"/>
    <property type="evidence" value="ECO:0007669"/>
    <property type="project" value="UniProtKB-UniRule"/>
</dbReference>
<evidence type="ECO:0000256" key="15">
    <source>
        <dbReference type="ARBA" id="ARBA00048238"/>
    </source>
</evidence>
<evidence type="ECO:0000256" key="10">
    <source>
        <dbReference type="ARBA" id="ARBA00023027"/>
    </source>
</evidence>
<feature type="binding site" evidence="18">
    <location>
        <begin position="112"/>
        <end position="118"/>
    </location>
    <ligand>
        <name>(6S)-NADPHX</name>
        <dbReference type="ChEBI" id="CHEBI:64076"/>
    </ligand>
</feature>
<keyword evidence="12 17" id="KW-0456">Lyase</keyword>
<evidence type="ECO:0000259" key="21">
    <source>
        <dbReference type="PROSITE" id="PS51385"/>
    </source>
</evidence>
<feature type="binding site" evidence="17">
    <location>
        <begin position="393"/>
        <end position="397"/>
    </location>
    <ligand>
        <name>AMP</name>
        <dbReference type="ChEBI" id="CHEBI:456215"/>
    </ligand>
</feature>
<comment type="function">
    <text evidence="18">Catalyzes the epimerization of the S- and R-forms of NAD(P)HX, a damaged form of NAD(P)H that is a result of enzymatic or heat-dependent hydration. This is a prerequisite for the S-specific NAD(P)H-hydrate dehydratase to allow the repair of both epimers of NAD(P)HX.</text>
</comment>
<dbReference type="InterPro" id="IPR029056">
    <property type="entry name" value="Ribokinase-like"/>
</dbReference>
<keyword evidence="11 18" id="KW-0413">Isomerase</keyword>
<comment type="cofactor">
    <cofactor evidence="17">
        <name>Mg(2+)</name>
        <dbReference type="ChEBI" id="CHEBI:18420"/>
    </cofactor>
</comment>
<feature type="binding site" evidence="17">
    <location>
        <position position="242"/>
    </location>
    <ligand>
        <name>(6S)-NADPHX</name>
        <dbReference type="ChEBI" id="CHEBI:64076"/>
    </ligand>
</feature>
<evidence type="ECO:0000256" key="4">
    <source>
        <dbReference type="ARBA" id="ARBA00009524"/>
    </source>
</evidence>
<dbReference type="HAMAP" id="MF_01965">
    <property type="entry name" value="NADHX_dehydratase"/>
    <property type="match status" value="1"/>
</dbReference>
<feature type="binding site" evidence="18">
    <location>
        <position position="144"/>
    </location>
    <ligand>
        <name>K(+)</name>
        <dbReference type="ChEBI" id="CHEBI:29103"/>
    </ligand>
</feature>
<evidence type="ECO:0000256" key="5">
    <source>
        <dbReference type="ARBA" id="ARBA00022723"/>
    </source>
</evidence>
<dbReference type="SUPFAM" id="SSF53613">
    <property type="entry name" value="Ribokinase-like"/>
    <property type="match status" value="1"/>
</dbReference>
<evidence type="ECO:0000313" key="22">
    <source>
        <dbReference type="EMBL" id="THU04181.1"/>
    </source>
</evidence>
<feature type="binding site" evidence="18">
    <location>
        <begin position="47"/>
        <end position="51"/>
    </location>
    <ligand>
        <name>(6S)-NADPHX</name>
        <dbReference type="ChEBI" id="CHEBI:64076"/>
    </ligand>
</feature>
<comment type="similarity">
    <text evidence="18">Belongs to the NnrE/AIBP family.</text>
</comment>
<dbReference type="EMBL" id="STFG01000003">
    <property type="protein sequence ID" value="THU04181.1"/>
    <property type="molecule type" value="Genomic_DNA"/>
</dbReference>
<evidence type="ECO:0000256" key="1">
    <source>
        <dbReference type="ARBA" id="ARBA00000013"/>
    </source>
</evidence>
<evidence type="ECO:0000256" key="7">
    <source>
        <dbReference type="ARBA" id="ARBA00022840"/>
    </source>
</evidence>
<accession>A0A4S8FB29</accession>
<evidence type="ECO:0000313" key="23">
    <source>
        <dbReference type="Proteomes" id="UP000308917"/>
    </source>
</evidence>
<evidence type="ECO:0000256" key="19">
    <source>
        <dbReference type="PIRNR" id="PIRNR017184"/>
    </source>
</evidence>
<evidence type="ECO:0000256" key="8">
    <source>
        <dbReference type="ARBA" id="ARBA00022857"/>
    </source>
</evidence>
<dbReference type="HAMAP" id="MF_01966">
    <property type="entry name" value="NADHX_epimerase"/>
    <property type="match status" value="1"/>
</dbReference>
<dbReference type="NCBIfam" id="TIGR00197">
    <property type="entry name" value="yjeF_nterm"/>
    <property type="match status" value="1"/>
</dbReference>
<evidence type="ECO:0000256" key="16">
    <source>
        <dbReference type="ARBA" id="ARBA00049209"/>
    </source>
</evidence>
<dbReference type="Gene3D" id="3.40.50.10260">
    <property type="entry name" value="YjeF N-terminal domain"/>
    <property type="match status" value="1"/>
</dbReference>
<feature type="binding site" evidence="17">
    <location>
        <position position="422"/>
    </location>
    <ligand>
        <name>AMP</name>
        <dbReference type="ChEBI" id="CHEBI:456215"/>
    </ligand>
</feature>
<feature type="binding site" evidence="17">
    <location>
        <position position="305"/>
    </location>
    <ligand>
        <name>(6S)-NADPHX</name>
        <dbReference type="ChEBI" id="CHEBI:64076"/>
    </ligand>
</feature>
<proteinExistence type="inferred from homology"/>
<comment type="caution">
    <text evidence="22">The sequence shown here is derived from an EMBL/GenBank/DDBJ whole genome shotgun (WGS) entry which is preliminary data.</text>
</comment>
<dbReference type="EC" id="4.2.1.136" evidence="19"/>
<evidence type="ECO:0000256" key="12">
    <source>
        <dbReference type="ARBA" id="ARBA00023239"/>
    </source>
</evidence>
<feature type="binding site" evidence="18">
    <location>
        <position position="108"/>
    </location>
    <ligand>
        <name>K(+)</name>
        <dbReference type="ChEBI" id="CHEBI:29103"/>
    </ligand>
</feature>
<feature type="domain" description="YjeF N-terminal" evidence="21">
    <location>
        <begin position="1"/>
        <end position="198"/>
    </location>
</feature>
<dbReference type="PROSITE" id="PS51383">
    <property type="entry name" value="YJEF_C_3"/>
    <property type="match status" value="1"/>
</dbReference>
<dbReference type="GO" id="GO:0046496">
    <property type="term" value="P:nicotinamide nucleotide metabolic process"/>
    <property type="evidence" value="ECO:0007669"/>
    <property type="project" value="UniProtKB-UniRule"/>
</dbReference>
<dbReference type="SUPFAM" id="SSF64153">
    <property type="entry name" value="YjeF N-terminal domain-like"/>
    <property type="match status" value="1"/>
</dbReference>
<comment type="catalytic activity">
    <reaction evidence="2 18 19">
        <text>(6R)-NADPHX = (6S)-NADPHX</text>
        <dbReference type="Rhea" id="RHEA:32227"/>
        <dbReference type="ChEBI" id="CHEBI:64076"/>
        <dbReference type="ChEBI" id="CHEBI:64077"/>
        <dbReference type="EC" id="5.1.99.6"/>
    </reaction>
</comment>
<dbReference type="InterPro" id="IPR036652">
    <property type="entry name" value="YjeF_N_dom_sf"/>
</dbReference>
<dbReference type="Proteomes" id="UP000308917">
    <property type="component" value="Unassembled WGS sequence"/>
</dbReference>
<dbReference type="InterPro" id="IPR030677">
    <property type="entry name" value="Nnr"/>
</dbReference>
<comment type="catalytic activity">
    <reaction evidence="16 17 19">
        <text>(6S)-NADPHX + ADP = AMP + phosphate + NADPH + H(+)</text>
        <dbReference type="Rhea" id="RHEA:32235"/>
        <dbReference type="ChEBI" id="CHEBI:15378"/>
        <dbReference type="ChEBI" id="CHEBI:43474"/>
        <dbReference type="ChEBI" id="CHEBI:57783"/>
        <dbReference type="ChEBI" id="CHEBI:64076"/>
        <dbReference type="ChEBI" id="CHEBI:456215"/>
        <dbReference type="ChEBI" id="CHEBI:456216"/>
        <dbReference type="EC" id="4.2.1.136"/>
    </reaction>
</comment>
<feature type="domain" description="YjeF C-terminal" evidence="20">
    <location>
        <begin position="208"/>
        <end position="477"/>
    </location>
</feature>
<keyword evidence="7 17" id="KW-0067">ATP-binding</keyword>
<evidence type="ECO:0000256" key="11">
    <source>
        <dbReference type="ARBA" id="ARBA00023235"/>
    </source>
</evidence>
<comment type="similarity">
    <text evidence="3 19">In the N-terminal section; belongs to the NnrE/AIBP family.</text>
</comment>
<comment type="catalytic activity">
    <reaction evidence="1 18 19">
        <text>(6R)-NADHX = (6S)-NADHX</text>
        <dbReference type="Rhea" id="RHEA:32215"/>
        <dbReference type="ChEBI" id="CHEBI:64074"/>
        <dbReference type="ChEBI" id="CHEBI:64075"/>
        <dbReference type="EC" id="5.1.99.6"/>
    </reaction>
</comment>
<keyword evidence="10 17" id="KW-0520">NAD</keyword>
<keyword evidence="23" id="KW-1185">Reference proteome</keyword>
<dbReference type="OrthoDB" id="9806925at2"/>
<evidence type="ECO:0000256" key="9">
    <source>
        <dbReference type="ARBA" id="ARBA00022958"/>
    </source>
</evidence>
<comment type="function">
    <text evidence="14 19">Bifunctional enzyme that catalyzes the epimerization of the S- and R-forms of NAD(P)HX and the dehydration of the S-form of NAD(P)HX at the expense of ADP, which is converted to AMP. This allows the repair of both epimers of NAD(P)HX, a damaged form of NAD(P)H that is a result of enzymatic or heat-dependent hydration.</text>
</comment>
<dbReference type="PIRSF" id="PIRSF017184">
    <property type="entry name" value="Nnr"/>
    <property type="match status" value="1"/>
</dbReference>
<evidence type="ECO:0000256" key="13">
    <source>
        <dbReference type="ARBA" id="ARBA00023268"/>
    </source>
</evidence>
<evidence type="ECO:0000256" key="6">
    <source>
        <dbReference type="ARBA" id="ARBA00022741"/>
    </source>
</evidence>
<evidence type="ECO:0000256" key="3">
    <source>
        <dbReference type="ARBA" id="ARBA00006001"/>
    </source>
</evidence>
<evidence type="ECO:0000259" key="20">
    <source>
        <dbReference type="PROSITE" id="PS51383"/>
    </source>
</evidence>
<dbReference type="EC" id="5.1.99.6" evidence="19"/>
<dbReference type="PANTHER" id="PTHR12592:SF0">
    <property type="entry name" value="ATP-DEPENDENT (S)-NAD(P)H-HYDRATE DEHYDRATASE"/>
    <property type="match status" value="1"/>
</dbReference>
<comment type="similarity">
    <text evidence="4 19">In the C-terminal section; belongs to the NnrD/CARKD family.</text>
</comment>
<dbReference type="GO" id="GO:0052856">
    <property type="term" value="F:NAD(P)HX epimerase activity"/>
    <property type="evidence" value="ECO:0007669"/>
    <property type="project" value="UniProtKB-UniRule"/>
</dbReference>
<evidence type="ECO:0000256" key="14">
    <source>
        <dbReference type="ARBA" id="ARBA00025153"/>
    </source>
</evidence>
<name>A0A4S8FB29_9BURK</name>
<gene>
    <name evidence="18" type="primary">nnrE</name>
    <name evidence="17" type="synonym">nnrD</name>
    <name evidence="22" type="ORF">E9531_05330</name>
</gene>
<dbReference type="NCBIfam" id="TIGR00196">
    <property type="entry name" value="yjeF_cterm"/>
    <property type="match status" value="1"/>
</dbReference>
<keyword evidence="5 18" id="KW-0479">Metal-binding</keyword>
<comment type="catalytic activity">
    <reaction evidence="15 17 19">
        <text>(6S)-NADHX + ADP = AMP + phosphate + NADH + H(+)</text>
        <dbReference type="Rhea" id="RHEA:32223"/>
        <dbReference type="ChEBI" id="CHEBI:15378"/>
        <dbReference type="ChEBI" id="CHEBI:43474"/>
        <dbReference type="ChEBI" id="CHEBI:57945"/>
        <dbReference type="ChEBI" id="CHEBI:64074"/>
        <dbReference type="ChEBI" id="CHEBI:456215"/>
        <dbReference type="ChEBI" id="CHEBI:456216"/>
        <dbReference type="EC" id="4.2.1.136"/>
    </reaction>
</comment>
<organism evidence="22 23">
    <name type="scientific">Lampropedia puyangensis</name>
    <dbReference type="NCBI Taxonomy" id="1330072"/>
    <lineage>
        <taxon>Bacteria</taxon>
        <taxon>Pseudomonadati</taxon>
        <taxon>Pseudomonadota</taxon>
        <taxon>Betaproteobacteria</taxon>
        <taxon>Burkholderiales</taxon>
        <taxon>Comamonadaceae</taxon>
        <taxon>Lampropedia</taxon>
    </lineage>
</organism>
<comment type="cofactor">
    <cofactor evidence="18 19">
        <name>K(+)</name>
        <dbReference type="ChEBI" id="CHEBI:29103"/>
    </cofactor>
    <text evidence="18 19">Binds 1 potassium ion per subunit.</text>
</comment>
<feature type="binding site" evidence="17">
    <location>
        <position position="423"/>
    </location>
    <ligand>
        <name>(6S)-NADPHX</name>
        <dbReference type="ChEBI" id="CHEBI:64076"/>
    </ligand>
</feature>
<feature type="binding site" evidence="18">
    <location>
        <position position="141"/>
    </location>
    <ligand>
        <name>(6S)-NADPHX</name>
        <dbReference type="ChEBI" id="CHEBI:64076"/>
    </ligand>
</feature>
<sequence length="481" mass="49949">MTQADQACIAAGVAGTVLMQRAGQAVALAMMRRWQPCRVAVLCGPGNNGGDGFIIAQSLRDKGWSVAVFLLQAPQQLRADAAWALQQWQGPIDDAASFDAAEWDLVVDAIFGAGLNRTVDGQALQWIAQCDAAGVPVCAVDMPSGIDGANGQVMGRALRAELTVSFFRAKPGHYLLPGRAYCGALVLADIGIPSDVAPVVECRTWLNTPALWQAVWPQAQALDHKYKRGHVLVLGGALLTGAARLSAQAAQRIGSGLVTIAAPELVWGLYAQTMQGCMVQAFSTGQELRQMLQEGRRNVCLIGPGAGVQSLTRDAVLNAAVAGKHLVLDADALTVFADAPETLFTALAARDAETVLTPHEGEFTRLFGMGGDADKCLRAQRAAQRAGAVLVFKGADTVIAAPDGRTAINANAPATLATGGSGDVLAGITAGLLAQGMPAFEAACAAVWMHGEAANTLGPHLIADDLLGAIAHLPLAFLSEN</sequence>
<keyword evidence="6 17" id="KW-0547">Nucleotide-binding</keyword>
<comment type="subunit">
    <text evidence="17">Homotetramer.</text>
</comment>